<dbReference type="HOGENOM" id="CLU_181383_1_1_9"/>
<evidence type="ECO:0000313" key="2">
    <source>
        <dbReference type="EMBL" id="EHO62214.1"/>
    </source>
</evidence>
<reference evidence="2 3" key="1">
    <citation type="submission" date="2011-11" db="EMBL/GenBank/DDBJ databases">
        <title>The Genome Sequence of Dialister succinatiphilus YIT 11850.</title>
        <authorList>
            <consortium name="The Broad Institute Genome Sequencing Platform"/>
            <person name="Earl A."/>
            <person name="Ward D."/>
            <person name="Feldgarden M."/>
            <person name="Gevers D."/>
            <person name="Morotomi M."/>
            <person name="Young S.K."/>
            <person name="Zeng Q."/>
            <person name="Gargeya S."/>
            <person name="Fitzgerald M."/>
            <person name="Haas B."/>
            <person name="Abouelleil A."/>
            <person name="Alvarado L."/>
            <person name="Arachchi H.M."/>
            <person name="Berlin A."/>
            <person name="Brown A."/>
            <person name="Chapman S.B."/>
            <person name="Dunbar C."/>
            <person name="Gearin G."/>
            <person name="Goldberg J."/>
            <person name="Griggs A."/>
            <person name="Gujja S."/>
            <person name="Heiman D."/>
            <person name="Howarth C."/>
            <person name="Lui A."/>
            <person name="MacDonald P.J.P."/>
            <person name="Montmayeur A."/>
            <person name="Murphy C."/>
            <person name="Neiman D."/>
            <person name="Pearson M."/>
            <person name="Priest M."/>
            <person name="Roberts A."/>
            <person name="Saif S."/>
            <person name="Shea T."/>
            <person name="Sisk P."/>
            <person name="Stolte C."/>
            <person name="Sykes S."/>
            <person name="Wortman J."/>
            <person name="Nusbaum C."/>
            <person name="Birren B."/>
        </authorList>
    </citation>
    <scope>NUCLEOTIDE SEQUENCE [LARGE SCALE GENOMIC DNA]</scope>
    <source>
        <strain evidence="2 3">YIT 11850</strain>
    </source>
</reference>
<protein>
    <recommendedName>
        <fullName evidence="4">DUF2905 domain-containing protein</fullName>
    </recommendedName>
</protein>
<dbReference type="PANTHER" id="PTHR36443:SF1">
    <property type="entry name" value="BSR5223 PROTEIN"/>
    <property type="match status" value="1"/>
</dbReference>
<evidence type="ECO:0000313" key="3">
    <source>
        <dbReference type="Proteomes" id="UP000003277"/>
    </source>
</evidence>
<dbReference type="PANTHER" id="PTHR36443">
    <property type="entry name" value="BSR5223 PROTEIN"/>
    <property type="match status" value="1"/>
</dbReference>
<feature type="transmembrane region" description="Helical" evidence="1">
    <location>
        <begin position="7"/>
        <end position="26"/>
    </location>
</feature>
<sequence length="70" mass="7716">MGIGKTLIIIGVLFILAGLFFMAGGRLTFLGHLPGDIHFSRGNTEFYFPVISCILVSVIGTILLNLFFRR</sequence>
<dbReference type="PATRIC" id="fig|742743.3.peg.1946"/>
<dbReference type="Proteomes" id="UP000003277">
    <property type="component" value="Unassembled WGS sequence"/>
</dbReference>
<dbReference type="eggNOG" id="ENOG5032YVX">
    <property type="taxonomic scope" value="Bacteria"/>
</dbReference>
<comment type="caution">
    <text evidence="2">The sequence shown here is derived from an EMBL/GenBank/DDBJ whole genome shotgun (WGS) entry which is preliminary data.</text>
</comment>
<organism evidence="2 3">
    <name type="scientific">Dialister succinatiphilus YIT 11850</name>
    <dbReference type="NCBI Taxonomy" id="742743"/>
    <lineage>
        <taxon>Bacteria</taxon>
        <taxon>Bacillati</taxon>
        <taxon>Bacillota</taxon>
        <taxon>Negativicutes</taxon>
        <taxon>Veillonellales</taxon>
        <taxon>Veillonellaceae</taxon>
        <taxon>Dialister</taxon>
    </lineage>
</organism>
<dbReference type="RefSeq" id="WP_008860426.1">
    <property type="nucleotide sequence ID" value="NZ_JH591189.1"/>
</dbReference>
<keyword evidence="3" id="KW-1185">Reference proteome</keyword>
<evidence type="ECO:0008006" key="4">
    <source>
        <dbReference type="Google" id="ProtNLM"/>
    </source>
</evidence>
<dbReference type="InterPro" id="IPR021320">
    <property type="entry name" value="DUF2905"/>
</dbReference>
<accession>H1D2U4</accession>
<evidence type="ECO:0000256" key="1">
    <source>
        <dbReference type="SAM" id="Phobius"/>
    </source>
</evidence>
<keyword evidence="1" id="KW-1133">Transmembrane helix</keyword>
<dbReference type="AlphaFoldDB" id="H1D2U4"/>
<feature type="transmembrane region" description="Helical" evidence="1">
    <location>
        <begin position="46"/>
        <end position="68"/>
    </location>
</feature>
<name>H1D2U4_9FIRM</name>
<dbReference type="STRING" id="742743.HMPREF9453_01932"/>
<dbReference type="Pfam" id="PF11146">
    <property type="entry name" value="DUF2905"/>
    <property type="match status" value="1"/>
</dbReference>
<keyword evidence="1" id="KW-0472">Membrane</keyword>
<keyword evidence="1" id="KW-0812">Transmembrane</keyword>
<dbReference type="EMBL" id="ADLT01000065">
    <property type="protein sequence ID" value="EHO62214.1"/>
    <property type="molecule type" value="Genomic_DNA"/>
</dbReference>
<proteinExistence type="predicted"/>
<gene>
    <name evidence="2" type="ORF">HMPREF9453_01932</name>
</gene>